<evidence type="ECO:0000259" key="8">
    <source>
        <dbReference type="Pfam" id="PF23559"/>
    </source>
</evidence>
<evidence type="ECO:0000256" key="2">
    <source>
        <dbReference type="ARBA" id="ARBA00022741"/>
    </source>
</evidence>
<gene>
    <name evidence="9" type="ORF">O6P43_029778</name>
</gene>
<evidence type="ECO:0000256" key="5">
    <source>
        <dbReference type="SAM" id="Coils"/>
    </source>
</evidence>
<organism evidence="9 10">
    <name type="scientific">Quillaja saponaria</name>
    <name type="common">Soap bark tree</name>
    <dbReference type="NCBI Taxonomy" id="32244"/>
    <lineage>
        <taxon>Eukaryota</taxon>
        <taxon>Viridiplantae</taxon>
        <taxon>Streptophyta</taxon>
        <taxon>Embryophyta</taxon>
        <taxon>Tracheophyta</taxon>
        <taxon>Spermatophyta</taxon>
        <taxon>Magnoliopsida</taxon>
        <taxon>eudicotyledons</taxon>
        <taxon>Gunneridae</taxon>
        <taxon>Pentapetalae</taxon>
        <taxon>rosids</taxon>
        <taxon>fabids</taxon>
        <taxon>Fabales</taxon>
        <taxon>Quillajaceae</taxon>
        <taxon>Quillaja</taxon>
    </lineage>
</organism>
<dbReference type="PANTHER" id="PTHR36766">
    <property type="entry name" value="PLANT BROAD-SPECTRUM MILDEW RESISTANCE PROTEIN RPW8"/>
    <property type="match status" value="1"/>
</dbReference>
<dbReference type="InterPro" id="IPR058922">
    <property type="entry name" value="WHD_DRP"/>
</dbReference>
<dbReference type="SUPFAM" id="SSF52540">
    <property type="entry name" value="P-loop containing nucleoside triphosphate hydrolases"/>
    <property type="match status" value="1"/>
</dbReference>
<protein>
    <submittedName>
        <fullName evidence="9">NBS-LRR resistance protein</fullName>
    </submittedName>
</protein>
<evidence type="ECO:0000259" key="7">
    <source>
        <dbReference type="Pfam" id="PF18052"/>
    </source>
</evidence>
<dbReference type="InterPro" id="IPR042197">
    <property type="entry name" value="Apaf_helical"/>
</dbReference>
<dbReference type="FunFam" id="3.40.50.300:FF:001091">
    <property type="entry name" value="Probable disease resistance protein At1g61300"/>
    <property type="match status" value="1"/>
</dbReference>
<dbReference type="Proteomes" id="UP001163823">
    <property type="component" value="Chromosome 12"/>
</dbReference>
<name>A0AAD7L0W8_QUISA</name>
<feature type="domain" description="NB-ARC" evidence="6">
    <location>
        <begin position="186"/>
        <end position="360"/>
    </location>
</feature>
<sequence length="505" mass="57415">MAGALVGGAFLSAFVQVAFDRLASPKILDYFQEKNLDFGYLKKLNSTLTSIYAVLDYAEEKQIGNPLVKRWVNELKDAVFDAEDLLDEIDTEVAQQEQEAELLATSSKVRNLSSTVMASTSVHPLDSEIELRIKQVLDNLEYLEQRKHVLRLEEHGMGVGAEAFRKLSQRLPTTSLVDETNVYGRTDDKEAIISLLFSDGVNGSCLSVIAIVAMGGIGKTTLAQLVYNDERVIHHFDLKAWIFVSEEFDVISLTKTILQALNITTTDFESLDMLQLKLQDRLAKRKFLIVLDDVWNENRTRWEALQFPFNYGAPGSKILVTTRSERVSEVMLSISIHQLKQLGEEDGWKLFEKHAFNNRDSSAYPNLKATGRKIVDKCKGLPLAIKTLGGLLFTKSSEEEWDMILRSDIWNFSDDESNIIPALRLSYCYLPSHLKQCFSYCSIFPKNFRFQKMRLILFWMAEGLLQDSTNKTMEEVGEEYFHDLTTRSFFQLSDIQAEILSTLSG</sequence>
<dbReference type="Pfam" id="PF18052">
    <property type="entry name" value="Rx_N"/>
    <property type="match status" value="1"/>
</dbReference>
<evidence type="ECO:0000313" key="9">
    <source>
        <dbReference type="EMBL" id="KAJ7949443.1"/>
    </source>
</evidence>
<dbReference type="InterPro" id="IPR002182">
    <property type="entry name" value="NB-ARC"/>
</dbReference>
<keyword evidence="1" id="KW-0677">Repeat</keyword>
<keyword evidence="10" id="KW-1185">Reference proteome</keyword>
<evidence type="ECO:0000256" key="1">
    <source>
        <dbReference type="ARBA" id="ARBA00022737"/>
    </source>
</evidence>
<dbReference type="GO" id="GO:0043531">
    <property type="term" value="F:ADP binding"/>
    <property type="evidence" value="ECO:0007669"/>
    <property type="project" value="InterPro"/>
</dbReference>
<keyword evidence="5" id="KW-0175">Coiled coil</keyword>
<dbReference type="GO" id="GO:0006952">
    <property type="term" value="P:defense response"/>
    <property type="evidence" value="ECO:0007669"/>
    <property type="project" value="UniProtKB-KW"/>
</dbReference>
<evidence type="ECO:0000256" key="4">
    <source>
        <dbReference type="ARBA" id="ARBA00022840"/>
    </source>
</evidence>
<dbReference type="Gene3D" id="3.40.50.300">
    <property type="entry name" value="P-loop containing nucleotide triphosphate hydrolases"/>
    <property type="match status" value="1"/>
</dbReference>
<keyword evidence="2" id="KW-0547">Nucleotide-binding</keyword>
<dbReference type="Gene3D" id="1.10.8.430">
    <property type="entry name" value="Helical domain of apoptotic protease-activating factors"/>
    <property type="match status" value="1"/>
</dbReference>
<keyword evidence="4" id="KW-0067">ATP-binding</keyword>
<dbReference type="Gene3D" id="1.20.5.4130">
    <property type="match status" value="1"/>
</dbReference>
<dbReference type="InterPro" id="IPR027417">
    <property type="entry name" value="P-loop_NTPase"/>
</dbReference>
<dbReference type="Gene3D" id="1.10.10.10">
    <property type="entry name" value="Winged helix-like DNA-binding domain superfamily/Winged helix DNA-binding domain"/>
    <property type="match status" value="1"/>
</dbReference>
<dbReference type="InterPro" id="IPR036388">
    <property type="entry name" value="WH-like_DNA-bd_sf"/>
</dbReference>
<feature type="coiled-coil region" evidence="5">
    <location>
        <begin position="72"/>
        <end position="106"/>
    </location>
</feature>
<dbReference type="AlphaFoldDB" id="A0AAD7L0W8"/>
<proteinExistence type="predicted"/>
<evidence type="ECO:0000259" key="6">
    <source>
        <dbReference type="Pfam" id="PF00931"/>
    </source>
</evidence>
<feature type="domain" description="Disease resistance protein winged helix" evidence="8">
    <location>
        <begin position="443"/>
        <end position="493"/>
    </location>
</feature>
<dbReference type="GO" id="GO:0005524">
    <property type="term" value="F:ATP binding"/>
    <property type="evidence" value="ECO:0007669"/>
    <property type="project" value="UniProtKB-KW"/>
</dbReference>
<dbReference type="KEGG" id="qsa:O6P43_029778"/>
<feature type="domain" description="Disease resistance N-terminal" evidence="7">
    <location>
        <begin position="11"/>
        <end position="101"/>
    </location>
</feature>
<accession>A0AAD7L0W8</accession>
<evidence type="ECO:0000256" key="3">
    <source>
        <dbReference type="ARBA" id="ARBA00022821"/>
    </source>
</evidence>
<dbReference type="InterPro" id="IPR041118">
    <property type="entry name" value="Rx_N"/>
</dbReference>
<dbReference type="Pfam" id="PF23559">
    <property type="entry name" value="WHD_DRP"/>
    <property type="match status" value="1"/>
</dbReference>
<reference evidence="9" key="1">
    <citation type="journal article" date="2023" name="Science">
        <title>Elucidation of the pathway for biosynthesis of saponin adjuvants from the soapbark tree.</title>
        <authorList>
            <person name="Reed J."/>
            <person name="Orme A."/>
            <person name="El-Demerdash A."/>
            <person name="Owen C."/>
            <person name="Martin L.B.B."/>
            <person name="Misra R.C."/>
            <person name="Kikuchi S."/>
            <person name="Rejzek M."/>
            <person name="Martin A.C."/>
            <person name="Harkess A."/>
            <person name="Leebens-Mack J."/>
            <person name="Louveau T."/>
            <person name="Stephenson M.J."/>
            <person name="Osbourn A."/>
        </authorList>
    </citation>
    <scope>NUCLEOTIDE SEQUENCE</scope>
    <source>
        <strain evidence="9">S10</strain>
    </source>
</reference>
<evidence type="ECO:0000313" key="10">
    <source>
        <dbReference type="Proteomes" id="UP001163823"/>
    </source>
</evidence>
<comment type="caution">
    <text evidence="9">The sequence shown here is derived from an EMBL/GenBank/DDBJ whole genome shotgun (WGS) entry which is preliminary data.</text>
</comment>
<dbReference type="PANTHER" id="PTHR36766:SF40">
    <property type="entry name" value="DISEASE RESISTANCE PROTEIN RGA3"/>
    <property type="match status" value="1"/>
</dbReference>
<keyword evidence="3" id="KW-0611">Plant defense</keyword>
<dbReference type="PRINTS" id="PR00364">
    <property type="entry name" value="DISEASERSIST"/>
</dbReference>
<dbReference type="Pfam" id="PF00931">
    <property type="entry name" value="NB-ARC"/>
    <property type="match status" value="1"/>
</dbReference>
<dbReference type="EMBL" id="JARAOO010000012">
    <property type="protein sequence ID" value="KAJ7949443.1"/>
    <property type="molecule type" value="Genomic_DNA"/>
</dbReference>